<keyword evidence="10" id="KW-1185">Reference proteome</keyword>
<dbReference type="InterPro" id="IPR000731">
    <property type="entry name" value="SSD"/>
</dbReference>
<dbReference type="RefSeq" id="WP_344338826.1">
    <property type="nucleotide sequence ID" value="NZ_BAAAKJ010000249.1"/>
</dbReference>
<feature type="transmembrane region" description="Helical" evidence="7">
    <location>
        <begin position="379"/>
        <end position="399"/>
    </location>
</feature>
<dbReference type="InterPro" id="IPR050545">
    <property type="entry name" value="Mycobact_MmpL"/>
</dbReference>
<dbReference type="SUPFAM" id="SSF82866">
    <property type="entry name" value="Multidrug efflux transporter AcrB transmembrane domain"/>
    <property type="match status" value="2"/>
</dbReference>
<keyword evidence="3" id="KW-1003">Cell membrane</keyword>
<proteinExistence type="inferred from homology"/>
<dbReference type="EMBL" id="BAAAKJ010000249">
    <property type="protein sequence ID" value="GAA1402469.1"/>
    <property type="molecule type" value="Genomic_DNA"/>
</dbReference>
<feature type="transmembrane region" description="Helical" evidence="7">
    <location>
        <begin position="662"/>
        <end position="684"/>
    </location>
</feature>
<feature type="transmembrane region" description="Helical" evidence="7">
    <location>
        <begin position="615"/>
        <end position="635"/>
    </location>
</feature>
<evidence type="ECO:0000256" key="6">
    <source>
        <dbReference type="ARBA" id="ARBA00023136"/>
    </source>
</evidence>
<feature type="domain" description="SSD" evidence="8">
    <location>
        <begin position="215"/>
        <end position="345"/>
    </location>
</feature>
<evidence type="ECO:0000256" key="3">
    <source>
        <dbReference type="ARBA" id="ARBA00022475"/>
    </source>
</evidence>
<dbReference type="PANTHER" id="PTHR33406:SF11">
    <property type="entry name" value="MEMBRANE PROTEIN SCO6666-RELATED"/>
    <property type="match status" value="1"/>
</dbReference>
<evidence type="ECO:0000259" key="8">
    <source>
        <dbReference type="PROSITE" id="PS50156"/>
    </source>
</evidence>
<evidence type="ECO:0000256" key="2">
    <source>
        <dbReference type="ARBA" id="ARBA00010157"/>
    </source>
</evidence>
<accession>A0ABN1YAI9</accession>
<evidence type="ECO:0000256" key="1">
    <source>
        <dbReference type="ARBA" id="ARBA00004651"/>
    </source>
</evidence>
<feature type="transmembrane region" description="Helical" evidence="7">
    <location>
        <begin position="191"/>
        <end position="210"/>
    </location>
</feature>
<evidence type="ECO:0000256" key="7">
    <source>
        <dbReference type="SAM" id="Phobius"/>
    </source>
</evidence>
<evidence type="ECO:0000256" key="5">
    <source>
        <dbReference type="ARBA" id="ARBA00022989"/>
    </source>
</evidence>
<dbReference type="InterPro" id="IPR004869">
    <property type="entry name" value="MMPL_dom"/>
</dbReference>
<dbReference type="PANTHER" id="PTHR33406">
    <property type="entry name" value="MEMBRANE PROTEIN MJ1562-RELATED"/>
    <property type="match status" value="1"/>
</dbReference>
<feature type="transmembrane region" description="Helical" evidence="7">
    <location>
        <begin position="295"/>
        <end position="314"/>
    </location>
</feature>
<name>A0ABN1YAI9_9ACTN</name>
<keyword evidence="5 7" id="KW-1133">Transmembrane helix</keyword>
<feature type="transmembrane region" description="Helical" evidence="7">
    <location>
        <begin position="29"/>
        <end position="48"/>
    </location>
</feature>
<keyword evidence="4 7" id="KW-0812">Transmembrane</keyword>
<feature type="transmembrane region" description="Helical" evidence="7">
    <location>
        <begin position="543"/>
        <end position="565"/>
    </location>
</feature>
<dbReference type="Proteomes" id="UP001499863">
    <property type="component" value="Unassembled WGS sequence"/>
</dbReference>
<dbReference type="Gene3D" id="1.20.1640.10">
    <property type="entry name" value="Multidrug efflux transporter AcrB transmembrane domain"/>
    <property type="match status" value="2"/>
</dbReference>
<feature type="transmembrane region" description="Helical" evidence="7">
    <location>
        <begin position="215"/>
        <end position="234"/>
    </location>
</feature>
<evidence type="ECO:0000313" key="10">
    <source>
        <dbReference type="Proteomes" id="UP001499863"/>
    </source>
</evidence>
<dbReference type="Pfam" id="PF03176">
    <property type="entry name" value="MMPL"/>
    <property type="match status" value="2"/>
</dbReference>
<comment type="subcellular location">
    <subcellularLocation>
        <location evidence="1">Cell membrane</location>
        <topology evidence="1">Multi-pass membrane protein</topology>
    </subcellularLocation>
</comment>
<evidence type="ECO:0000256" key="4">
    <source>
        <dbReference type="ARBA" id="ARBA00022692"/>
    </source>
</evidence>
<organism evidence="9 10">
    <name type="scientific">Kitasatospora putterlickiae</name>
    <dbReference type="NCBI Taxonomy" id="221725"/>
    <lineage>
        <taxon>Bacteria</taxon>
        <taxon>Bacillati</taxon>
        <taxon>Actinomycetota</taxon>
        <taxon>Actinomycetes</taxon>
        <taxon>Kitasatosporales</taxon>
        <taxon>Streptomycetaceae</taxon>
        <taxon>Kitasatospora</taxon>
    </lineage>
</organism>
<feature type="transmembrane region" description="Helical" evidence="7">
    <location>
        <begin position="320"/>
        <end position="346"/>
    </location>
</feature>
<comment type="caution">
    <text evidence="9">The sequence shown here is derived from an EMBL/GenBank/DDBJ whole genome shotgun (WGS) entry which is preliminary data.</text>
</comment>
<evidence type="ECO:0000313" key="9">
    <source>
        <dbReference type="EMBL" id="GAA1402469.1"/>
    </source>
</evidence>
<reference evidence="9 10" key="1">
    <citation type="journal article" date="2019" name="Int. J. Syst. Evol. Microbiol.">
        <title>The Global Catalogue of Microorganisms (GCM) 10K type strain sequencing project: providing services to taxonomists for standard genome sequencing and annotation.</title>
        <authorList>
            <consortium name="The Broad Institute Genomics Platform"/>
            <consortium name="The Broad Institute Genome Sequencing Center for Infectious Disease"/>
            <person name="Wu L."/>
            <person name="Ma J."/>
        </authorList>
    </citation>
    <scope>NUCLEOTIDE SEQUENCE [LARGE SCALE GENOMIC DNA]</scope>
    <source>
        <strain evidence="9 10">JCM 12393</strain>
    </source>
</reference>
<feature type="transmembrane region" description="Helical" evidence="7">
    <location>
        <begin position="577"/>
        <end position="595"/>
    </location>
</feature>
<dbReference type="PROSITE" id="PS50156">
    <property type="entry name" value="SSD"/>
    <property type="match status" value="1"/>
</dbReference>
<feature type="transmembrane region" description="Helical" evidence="7">
    <location>
        <begin position="246"/>
        <end position="267"/>
    </location>
</feature>
<protein>
    <submittedName>
        <fullName evidence="9">MMPL family transporter</fullName>
    </submittedName>
</protein>
<sequence length="737" mass="77819">MTLTLEPGVDQRVPLLRRLGRLLVDRRRAVLITGTVLLVIAAALGAGAQKALSLSRFEAPGSQSDKAEQILHREFGHGSPNMILLVTAKHGTVDDPAVAAAGQALAAELGASAGVRTTGSYWGQGNSPALAATDRSKALVTAWLDGTATESRERLADLSPKFTRETADVKVEVGGQDEVFRQVGAQARKDFLGAEAIVLPIVLLLLLAVYRRWSAAGLTIGVGLFSVLGTMTLLRGVTLFTEVSTFAANLALVMGLGLGIDYSLFVISRFREEAAAGHDKHTAVVRAVERAGRTVIFSGITVAISLLALFAFPFPFLRSFAYAGVFVVLTAIFGAVVLLPAALAAVGHRVLRPGAAGAARPVEDGRWYRLTRRVMERPLIWGTAVVALLLLVGAPFLGVKFGLPDERVLPADASSRVVQQQVRDGFPARETDALQVVATGVADPKGTTGETEAYAARLSSLPGVFQVDTFTGSYAEGRLRNGPTADSARFATGSGVWLTVIPEEAALAGDMPGLVGKVRDEAAPYQVRVGGFPADMTDFRSRLLGALPLVAVLILVPTFILLFLMTGSLLIPAKATVSNLLSLTVMFGALVWGFQDGHLSGLLDFTSSGSMEPSIPILMFCIAYGLSMDYEVFIVSRIKEEHDRGADTGTAVATGIQRSAPLITAAAGILALTFAVYATGSVVFLKELGVGLALAVLVDAVLVRAILLPAVMRLAGPANWWAPAPLRRLHTRFGLSE</sequence>
<comment type="similarity">
    <text evidence="2">Belongs to the resistance-nodulation-cell division (RND) (TC 2.A.6) family. MmpL subfamily.</text>
</comment>
<gene>
    <name evidence="9" type="ORF">GCM10009639_45920</name>
</gene>
<keyword evidence="6 7" id="KW-0472">Membrane</keyword>
<feature type="transmembrane region" description="Helical" evidence="7">
    <location>
        <begin position="690"/>
        <end position="711"/>
    </location>
</feature>